<dbReference type="Proteomes" id="UP001362999">
    <property type="component" value="Unassembled WGS sequence"/>
</dbReference>
<evidence type="ECO:0008006" key="3">
    <source>
        <dbReference type="Google" id="ProtNLM"/>
    </source>
</evidence>
<reference evidence="1 2" key="1">
    <citation type="journal article" date="2024" name="J Genomics">
        <title>Draft genome sequencing and assembly of Favolaschia claudopus CIRM-BRFM 2984 isolated from oak limbs.</title>
        <authorList>
            <person name="Navarro D."/>
            <person name="Drula E."/>
            <person name="Chaduli D."/>
            <person name="Cazenave R."/>
            <person name="Ahrendt S."/>
            <person name="Wang J."/>
            <person name="Lipzen A."/>
            <person name="Daum C."/>
            <person name="Barry K."/>
            <person name="Grigoriev I.V."/>
            <person name="Favel A."/>
            <person name="Rosso M.N."/>
            <person name="Martin F."/>
        </authorList>
    </citation>
    <scope>NUCLEOTIDE SEQUENCE [LARGE SCALE GENOMIC DNA]</scope>
    <source>
        <strain evidence="1 2">CIRM-BRFM 2984</strain>
    </source>
</reference>
<organism evidence="1 2">
    <name type="scientific">Favolaschia claudopus</name>
    <dbReference type="NCBI Taxonomy" id="2862362"/>
    <lineage>
        <taxon>Eukaryota</taxon>
        <taxon>Fungi</taxon>
        <taxon>Dikarya</taxon>
        <taxon>Basidiomycota</taxon>
        <taxon>Agaricomycotina</taxon>
        <taxon>Agaricomycetes</taxon>
        <taxon>Agaricomycetidae</taxon>
        <taxon>Agaricales</taxon>
        <taxon>Marasmiineae</taxon>
        <taxon>Mycenaceae</taxon>
        <taxon>Favolaschia</taxon>
    </lineage>
</organism>
<sequence length="294" mass="34469">MSSYSSPRLPPELEREIFETAAYVYPEAILNLLLVSRRVFEWLDGFQYRTVTRRGARSYCSFQMLSHKIQSNSKPPSFFSRHVQNLCSVWADESSMEIEHLRQILDTCSGIQNLALVQSEICMAALLPSLEAMKLVRLHFCWCFVPLQVDPRHSMFSVLTHLVCVDQDHRLAPFLVQLPALTHLAIIHNSYGLIPRVEEDILAHCPRLRVFVMDPTVRTFEHMPRLEDVRFLYFDFRDSHGWNGWLAGTRGERDFWRCAEEFVAKRIRKEIHPYSRCWIEETDGIEPLTSQRRI</sequence>
<protein>
    <recommendedName>
        <fullName evidence="3">F-box domain-containing protein</fullName>
    </recommendedName>
</protein>
<keyword evidence="2" id="KW-1185">Reference proteome</keyword>
<evidence type="ECO:0000313" key="1">
    <source>
        <dbReference type="EMBL" id="KAK7023204.1"/>
    </source>
</evidence>
<gene>
    <name evidence="1" type="ORF">R3P38DRAFT_1101061</name>
</gene>
<dbReference type="SUPFAM" id="SSF52047">
    <property type="entry name" value="RNI-like"/>
    <property type="match status" value="1"/>
</dbReference>
<dbReference type="AlphaFoldDB" id="A0AAW0BBI3"/>
<accession>A0AAW0BBI3</accession>
<name>A0AAW0BBI3_9AGAR</name>
<comment type="caution">
    <text evidence="1">The sequence shown here is derived from an EMBL/GenBank/DDBJ whole genome shotgun (WGS) entry which is preliminary data.</text>
</comment>
<proteinExistence type="predicted"/>
<dbReference type="EMBL" id="JAWWNJ010000036">
    <property type="protein sequence ID" value="KAK7023204.1"/>
    <property type="molecule type" value="Genomic_DNA"/>
</dbReference>
<evidence type="ECO:0000313" key="2">
    <source>
        <dbReference type="Proteomes" id="UP001362999"/>
    </source>
</evidence>